<keyword evidence="7" id="KW-0378">Hydrolase</keyword>
<dbReference type="InterPro" id="IPR019301">
    <property type="entry name" value="Flagellar_prot_FlgJ_N"/>
</dbReference>
<comment type="subcellular location">
    <subcellularLocation>
        <location evidence="2">Periplasm</location>
    </subcellularLocation>
</comment>
<reference evidence="14" key="1">
    <citation type="submission" date="2017-01" db="EMBL/GenBank/DDBJ databases">
        <authorList>
            <person name="Varghese N."/>
            <person name="Submissions S."/>
        </authorList>
    </citation>
    <scope>NUCLEOTIDE SEQUENCE [LARGE SCALE GENOMIC DNA]</scope>
    <source>
        <strain evidence="14">ATCC 51758</strain>
    </source>
</reference>
<dbReference type="InterPro" id="IPR002901">
    <property type="entry name" value="MGlyc_endo_b_GlcNAc-like_dom"/>
</dbReference>
<dbReference type="Proteomes" id="UP000186819">
    <property type="component" value="Unassembled WGS sequence"/>
</dbReference>
<feature type="region of interest" description="Disordered" evidence="11">
    <location>
        <begin position="155"/>
        <end position="181"/>
    </location>
</feature>
<dbReference type="SMART" id="SM00047">
    <property type="entry name" value="LYZ2"/>
    <property type="match status" value="1"/>
</dbReference>
<dbReference type="STRING" id="34027.SAMN05421829_12315"/>
<sequence length="337" mass="35655">MVAATQINAMDPRALADMKRLARDGNSPEGLRAAAKQFEALFMQMVLKSMRDATPSTGMFDSDQTRLFQALQDQQMAMNMAQGRGVGLADAIVRQLGGEAPAQAAAGEGSFDVSRIPRRAAIVAGGELPAANPAVDADELAEFAARLGAVIGKPRSETDGLRGAGDAGEAAEVQSSPRPVPEGAREFVNRVWAHAGEASRSTGIPAHFMVGQAALETGWGRGELRRADGSPSYNLFNIKAGPNWKGAVVEVPVTEYANGRPYTETARFRAYGSYAEAFRDYASLLRGNPRYAEVLGQTDAAGFARSLQQAGYASDPMYADKLTRIIGGATLRTALAG</sequence>
<dbReference type="RefSeq" id="WP_076604303.1">
    <property type="nucleotide sequence ID" value="NZ_FTMD01000023.1"/>
</dbReference>
<keyword evidence="6" id="KW-0574">Periplasm</keyword>
<proteinExistence type="inferred from homology"/>
<dbReference type="Pfam" id="PF10135">
    <property type="entry name" value="Rod-binding"/>
    <property type="match status" value="1"/>
</dbReference>
<evidence type="ECO:0000313" key="14">
    <source>
        <dbReference type="Proteomes" id="UP000186819"/>
    </source>
</evidence>
<dbReference type="GO" id="GO:0016798">
    <property type="term" value="F:hydrolase activity, acting on glycosyl bonds"/>
    <property type="evidence" value="ECO:0007669"/>
    <property type="project" value="UniProtKB-KW"/>
</dbReference>
<evidence type="ECO:0000256" key="9">
    <source>
        <dbReference type="ARBA" id="ARBA00023316"/>
    </source>
</evidence>
<dbReference type="GO" id="GO:0042597">
    <property type="term" value="C:periplasmic space"/>
    <property type="evidence" value="ECO:0007669"/>
    <property type="project" value="UniProtKB-SubCell"/>
</dbReference>
<dbReference type="Gene3D" id="2.10.70.40">
    <property type="entry name" value="peptidoglycan hydrolase"/>
    <property type="match status" value="1"/>
</dbReference>
<dbReference type="PRINTS" id="PR01002">
    <property type="entry name" value="FLGFLGJ"/>
</dbReference>
<protein>
    <recommendedName>
        <fullName evidence="5">Peptidoglycan hydrolase FlgJ</fullName>
    </recommendedName>
    <alternativeName>
        <fullName evidence="10">Muramidase FlgJ</fullName>
    </alternativeName>
</protein>
<keyword evidence="8" id="KW-0326">Glycosidase</keyword>
<evidence type="ECO:0000256" key="1">
    <source>
        <dbReference type="ARBA" id="ARBA00002954"/>
    </source>
</evidence>
<organism evidence="13 14">
    <name type="scientific">Aromatoleum tolulyticum</name>
    <dbReference type="NCBI Taxonomy" id="34027"/>
    <lineage>
        <taxon>Bacteria</taxon>
        <taxon>Pseudomonadati</taxon>
        <taxon>Pseudomonadota</taxon>
        <taxon>Betaproteobacteria</taxon>
        <taxon>Rhodocyclales</taxon>
        <taxon>Rhodocyclaceae</taxon>
        <taxon>Aromatoleum</taxon>
    </lineage>
</organism>
<dbReference type="Pfam" id="PF01832">
    <property type="entry name" value="Glucosaminidase"/>
    <property type="match status" value="1"/>
</dbReference>
<dbReference type="InterPro" id="IPR051056">
    <property type="entry name" value="Glycosyl_Hydrolase_73"/>
</dbReference>
<dbReference type="GO" id="GO:0004040">
    <property type="term" value="F:amidase activity"/>
    <property type="evidence" value="ECO:0007669"/>
    <property type="project" value="InterPro"/>
</dbReference>
<dbReference type="AlphaFoldDB" id="A0A1N7CBM5"/>
<comment type="similarity">
    <text evidence="4">In the C-terminal section; belongs to the glycosyl hydrolase 73 family.</text>
</comment>
<keyword evidence="13" id="KW-0966">Cell projection</keyword>
<feature type="domain" description="Mannosyl-glycoprotein endo-beta-N-acetylglucosamidase-like" evidence="12">
    <location>
        <begin position="179"/>
        <end position="330"/>
    </location>
</feature>
<dbReference type="PANTHER" id="PTHR33308:SF9">
    <property type="entry name" value="PEPTIDOGLYCAN HYDROLASE FLGJ"/>
    <property type="match status" value="1"/>
</dbReference>
<dbReference type="GO" id="GO:0044780">
    <property type="term" value="P:bacterial-type flagellum assembly"/>
    <property type="evidence" value="ECO:0007669"/>
    <property type="project" value="InterPro"/>
</dbReference>
<dbReference type="OrthoDB" id="289937at2"/>
<dbReference type="NCBIfam" id="TIGR02541">
    <property type="entry name" value="flagell_FlgJ"/>
    <property type="match status" value="1"/>
</dbReference>
<dbReference type="EMBL" id="FTMD01000023">
    <property type="protein sequence ID" value="SIR60814.1"/>
    <property type="molecule type" value="Genomic_DNA"/>
</dbReference>
<evidence type="ECO:0000256" key="3">
    <source>
        <dbReference type="ARBA" id="ARBA00006880"/>
    </source>
</evidence>
<keyword evidence="13" id="KW-0282">Flagellum</keyword>
<evidence type="ECO:0000256" key="10">
    <source>
        <dbReference type="ARBA" id="ARBA00030835"/>
    </source>
</evidence>
<comment type="similarity">
    <text evidence="3">In the N-terminal section; belongs to the FlgJ family.</text>
</comment>
<evidence type="ECO:0000259" key="12">
    <source>
        <dbReference type="SMART" id="SM00047"/>
    </source>
</evidence>
<evidence type="ECO:0000256" key="8">
    <source>
        <dbReference type="ARBA" id="ARBA00023295"/>
    </source>
</evidence>
<evidence type="ECO:0000256" key="7">
    <source>
        <dbReference type="ARBA" id="ARBA00022801"/>
    </source>
</evidence>
<name>A0A1N7CBM5_9RHOO</name>
<evidence type="ECO:0000256" key="11">
    <source>
        <dbReference type="SAM" id="MobiDB-lite"/>
    </source>
</evidence>
<dbReference type="GO" id="GO:0071973">
    <property type="term" value="P:bacterial-type flagellum-dependent cell motility"/>
    <property type="evidence" value="ECO:0007669"/>
    <property type="project" value="TreeGrafter"/>
</dbReference>
<comment type="function">
    <text evidence="1">Flagellum-specific muramidase which hydrolyzes the peptidoglycan layer to assemble the rod structure in the periplasmic space.</text>
</comment>
<keyword evidence="14" id="KW-1185">Reference proteome</keyword>
<accession>A0A1N7CBM5</accession>
<gene>
    <name evidence="13" type="ORF">SAMN05421829_12315</name>
</gene>
<dbReference type="Gene3D" id="1.10.530.10">
    <property type="match status" value="1"/>
</dbReference>
<dbReference type="PANTHER" id="PTHR33308">
    <property type="entry name" value="PEPTIDOGLYCAN HYDROLASE FLGJ"/>
    <property type="match status" value="1"/>
</dbReference>
<evidence type="ECO:0000256" key="5">
    <source>
        <dbReference type="ARBA" id="ARBA00013433"/>
    </source>
</evidence>
<dbReference type="FunFam" id="2.10.70.40:FF:000001">
    <property type="entry name" value="Flagellar assembly peptidoglycan hydrolase FlgJ"/>
    <property type="match status" value="1"/>
</dbReference>
<keyword evidence="13" id="KW-0969">Cilium</keyword>
<evidence type="ECO:0000256" key="6">
    <source>
        <dbReference type="ARBA" id="ARBA00022764"/>
    </source>
</evidence>
<dbReference type="GO" id="GO:0071555">
    <property type="term" value="P:cell wall organization"/>
    <property type="evidence" value="ECO:0007669"/>
    <property type="project" value="UniProtKB-KW"/>
</dbReference>
<dbReference type="InterPro" id="IPR013377">
    <property type="entry name" value="FlgJ"/>
</dbReference>
<evidence type="ECO:0000256" key="4">
    <source>
        <dbReference type="ARBA" id="ARBA00007974"/>
    </source>
</evidence>
<evidence type="ECO:0000256" key="2">
    <source>
        <dbReference type="ARBA" id="ARBA00004418"/>
    </source>
</evidence>
<evidence type="ECO:0000313" key="13">
    <source>
        <dbReference type="EMBL" id="SIR60814.1"/>
    </source>
</evidence>
<keyword evidence="9" id="KW-0961">Cell wall biogenesis/degradation</keyword>